<gene>
    <name evidence="1" type="ORF">I7I53_12020</name>
</gene>
<sequence>MLNNIRTVLTAVLGVLGMKAPRDAPKFIRYMKQMNLNFSSKLEAKGLQGTKYHLGHKFFGTFPKLRSNCCSILL</sequence>
<dbReference type="Proteomes" id="UP000663419">
    <property type="component" value="Chromosome 6"/>
</dbReference>
<reference evidence="1" key="1">
    <citation type="submission" date="2021-01" db="EMBL/GenBank/DDBJ databases">
        <title>Chromosome-level genome assembly of a human fungal pathogen reveals clustering of transcriptionally co-regulated genes.</title>
        <authorList>
            <person name="Voorhies M."/>
            <person name="Cohen S."/>
            <person name="Shea T.P."/>
            <person name="Petrus S."/>
            <person name="Munoz J.F."/>
            <person name="Poplawski S."/>
            <person name="Goldman W.E."/>
            <person name="Michael T."/>
            <person name="Cuomo C.A."/>
            <person name="Sil A."/>
            <person name="Beyhan S."/>
        </authorList>
    </citation>
    <scope>NUCLEOTIDE SEQUENCE</scope>
    <source>
        <strain evidence="1">H88</strain>
    </source>
</reference>
<evidence type="ECO:0000313" key="1">
    <source>
        <dbReference type="EMBL" id="QSS57740.1"/>
    </source>
</evidence>
<accession>A0A8A1LWZ2</accession>
<proteinExistence type="predicted"/>
<protein>
    <submittedName>
        <fullName evidence="1">Uncharacterized protein</fullName>
    </submittedName>
</protein>
<dbReference type="VEuPathDB" id="FungiDB:I7I53_12020"/>
<organism evidence="1 2">
    <name type="scientific">Ajellomyces capsulatus (strain H88)</name>
    <name type="common">Darling's disease fungus</name>
    <name type="synonym">Histoplasma capsulatum</name>
    <dbReference type="NCBI Taxonomy" id="544711"/>
    <lineage>
        <taxon>Eukaryota</taxon>
        <taxon>Fungi</taxon>
        <taxon>Dikarya</taxon>
        <taxon>Ascomycota</taxon>
        <taxon>Pezizomycotina</taxon>
        <taxon>Eurotiomycetes</taxon>
        <taxon>Eurotiomycetidae</taxon>
        <taxon>Onygenales</taxon>
        <taxon>Ajellomycetaceae</taxon>
        <taxon>Histoplasma</taxon>
    </lineage>
</organism>
<evidence type="ECO:0000313" key="2">
    <source>
        <dbReference type="Proteomes" id="UP000663419"/>
    </source>
</evidence>
<dbReference type="EMBL" id="CP069107">
    <property type="protein sequence ID" value="QSS57740.1"/>
    <property type="molecule type" value="Genomic_DNA"/>
</dbReference>
<dbReference type="AlphaFoldDB" id="A0A8A1LWZ2"/>
<name>A0A8A1LWZ2_AJEC8</name>